<dbReference type="Proteomes" id="UP000030687">
    <property type="component" value="Unassembled WGS sequence"/>
</dbReference>
<dbReference type="AlphaFoldDB" id="V4SJM0"/>
<proteinExistence type="predicted"/>
<feature type="domain" description="SHSP" evidence="1">
    <location>
        <begin position="2"/>
        <end position="73"/>
    </location>
</feature>
<evidence type="ECO:0000313" key="3">
    <source>
        <dbReference type="Proteomes" id="UP000030687"/>
    </source>
</evidence>
<dbReference type="InterPro" id="IPR008978">
    <property type="entry name" value="HSP20-like_chaperone"/>
</dbReference>
<protein>
    <recommendedName>
        <fullName evidence="1">SHSP domain-containing protein</fullName>
    </recommendedName>
</protein>
<accession>V4SJM0</accession>
<dbReference type="EMBL" id="KI536978">
    <property type="protein sequence ID" value="ESR37231.1"/>
    <property type="molecule type" value="Genomic_DNA"/>
</dbReference>
<reference evidence="2 3" key="1">
    <citation type="submission" date="2013-10" db="EMBL/GenBank/DDBJ databases">
        <authorList>
            <consortium name="International Citrus Genome Consortium"/>
            <person name="Jenkins J."/>
            <person name="Schmutz J."/>
            <person name="Prochnik S."/>
            <person name="Rokhsar D."/>
            <person name="Gmitter F."/>
            <person name="Ollitrault P."/>
            <person name="Machado M."/>
            <person name="Talon M."/>
            <person name="Wincker P."/>
            <person name="Jaillon O."/>
            <person name="Morgante M."/>
        </authorList>
    </citation>
    <scope>NUCLEOTIDE SEQUENCE</scope>
    <source>
        <strain evidence="3">cv. Clemenules</strain>
    </source>
</reference>
<organism evidence="2 3">
    <name type="scientific">Citrus clementina</name>
    <name type="common">Clementine</name>
    <name type="synonym">Citrus deliciosa x Citrus sinensis</name>
    <dbReference type="NCBI Taxonomy" id="85681"/>
    <lineage>
        <taxon>Eukaryota</taxon>
        <taxon>Viridiplantae</taxon>
        <taxon>Streptophyta</taxon>
        <taxon>Embryophyta</taxon>
        <taxon>Tracheophyta</taxon>
        <taxon>Spermatophyta</taxon>
        <taxon>Magnoliopsida</taxon>
        <taxon>eudicotyledons</taxon>
        <taxon>Gunneridae</taxon>
        <taxon>Pentapetalae</taxon>
        <taxon>rosids</taxon>
        <taxon>malvids</taxon>
        <taxon>Sapindales</taxon>
        <taxon>Rutaceae</taxon>
        <taxon>Aurantioideae</taxon>
        <taxon>Citrus</taxon>
    </lineage>
</organism>
<dbReference type="KEGG" id="cic:CICLE_v10029629mg"/>
<dbReference type="InParanoid" id="V4SJM0"/>
<dbReference type="Gene3D" id="2.60.40.790">
    <property type="match status" value="1"/>
</dbReference>
<dbReference type="Pfam" id="PF00011">
    <property type="entry name" value="HSP20"/>
    <property type="match status" value="1"/>
</dbReference>
<dbReference type="SUPFAM" id="SSF49764">
    <property type="entry name" value="HSP20-like chaperones"/>
    <property type="match status" value="1"/>
</dbReference>
<evidence type="ECO:0000313" key="2">
    <source>
        <dbReference type="EMBL" id="ESR37231.1"/>
    </source>
</evidence>
<sequence length="107" mass="11324">MTVGIEGGKSLVIGIHDRLKKEEGETSTCMCFNGKNFKSFILPDGVNPNGFETAMDDAGVLTVTFTKLKPEKKKLGPIAKKTLGCLADAAGMLICEKISDAICPGDC</sequence>
<gene>
    <name evidence="2" type="ORF">CICLE_v10029629mg</name>
</gene>
<dbReference type="InterPro" id="IPR002068">
    <property type="entry name" value="A-crystallin/Hsp20_dom"/>
</dbReference>
<keyword evidence="3" id="KW-1185">Reference proteome</keyword>
<evidence type="ECO:0000259" key="1">
    <source>
        <dbReference type="Pfam" id="PF00011"/>
    </source>
</evidence>
<name>V4SJM0_CITCL</name>
<dbReference type="Gramene" id="ESR37231">
    <property type="protein sequence ID" value="ESR37231"/>
    <property type="gene ID" value="CICLE_v10029629mg"/>
</dbReference>